<dbReference type="STRING" id="452.Lspi_1906"/>
<reference evidence="2 3" key="1">
    <citation type="submission" date="2015-11" db="EMBL/GenBank/DDBJ databases">
        <title>Genomic analysis of 38 Legionella species identifies large and diverse effector repertoires.</title>
        <authorList>
            <person name="Burstein D."/>
            <person name="Amaro F."/>
            <person name="Zusman T."/>
            <person name="Lifshitz Z."/>
            <person name="Cohen O."/>
            <person name="Gilbert J.A."/>
            <person name="Pupko T."/>
            <person name="Shuman H.A."/>
            <person name="Segal G."/>
        </authorList>
    </citation>
    <scope>NUCLEOTIDE SEQUENCE [LARGE SCALE GENOMIC DNA]</scope>
    <source>
        <strain evidence="2 3">Mt.St.Helens-9</strain>
    </source>
</reference>
<feature type="signal peptide" evidence="1">
    <location>
        <begin position="1"/>
        <end position="19"/>
    </location>
</feature>
<feature type="chain" id="PRO_5006918130" description="DUF541 domain-containing protein" evidence="1">
    <location>
        <begin position="20"/>
        <end position="241"/>
    </location>
</feature>
<gene>
    <name evidence="2" type="ORF">Lspi_1906</name>
</gene>
<sequence>MKKLAALLLLGTISHVATATELPPAPRPTLDKVAFQVTARQWVSTKTALVKVNINATLNQSDLVKARADIMSHLGKIASGEWHITQFDRSQDSSGLDKLYVEAQTRVPQASLTNIYQNAKSVSKPGATYKVSAVDFKPGLEEIQKVKAQLREQLYQLVNAEIARLNKVYTEQHYTVNRLVVTDGNAQPVQPAAYKAREMNTMMLAASPAPALTVSNELIMTAVAEAASNRQESGVAANASQ</sequence>
<evidence type="ECO:0000256" key="1">
    <source>
        <dbReference type="SAM" id="SignalP"/>
    </source>
</evidence>
<comment type="caution">
    <text evidence="2">The sequence shown here is derived from an EMBL/GenBank/DDBJ whole genome shotgun (WGS) entry which is preliminary data.</text>
</comment>
<dbReference type="OrthoDB" id="5651111at2"/>
<protein>
    <recommendedName>
        <fullName evidence="4">DUF541 domain-containing protein</fullName>
    </recommendedName>
</protein>
<organism evidence="2 3">
    <name type="scientific">Legionella spiritensis</name>
    <dbReference type="NCBI Taxonomy" id="452"/>
    <lineage>
        <taxon>Bacteria</taxon>
        <taxon>Pseudomonadati</taxon>
        <taxon>Pseudomonadota</taxon>
        <taxon>Gammaproteobacteria</taxon>
        <taxon>Legionellales</taxon>
        <taxon>Legionellaceae</taxon>
        <taxon>Legionella</taxon>
    </lineage>
</organism>
<accession>A0A0W0YYZ5</accession>
<evidence type="ECO:0000313" key="3">
    <source>
        <dbReference type="Proteomes" id="UP000054877"/>
    </source>
</evidence>
<name>A0A0W0YYZ5_LEGSP</name>
<dbReference type="Proteomes" id="UP000054877">
    <property type="component" value="Unassembled WGS sequence"/>
</dbReference>
<proteinExistence type="predicted"/>
<evidence type="ECO:0000313" key="2">
    <source>
        <dbReference type="EMBL" id="KTD62056.1"/>
    </source>
</evidence>
<dbReference type="EMBL" id="LNYX01000030">
    <property type="protein sequence ID" value="KTD62056.1"/>
    <property type="molecule type" value="Genomic_DNA"/>
</dbReference>
<dbReference type="RefSeq" id="WP_058483826.1">
    <property type="nucleotide sequence ID" value="NZ_CAAAII010000008.1"/>
</dbReference>
<keyword evidence="3" id="KW-1185">Reference proteome</keyword>
<dbReference type="PATRIC" id="fig|452.5.peg.2092"/>
<evidence type="ECO:0008006" key="4">
    <source>
        <dbReference type="Google" id="ProtNLM"/>
    </source>
</evidence>
<keyword evidence="1" id="KW-0732">Signal</keyword>
<dbReference type="AlphaFoldDB" id="A0A0W0YYZ5"/>